<comment type="caution">
    <text evidence="5">The sequence shown here is derived from an EMBL/GenBank/DDBJ whole genome shotgun (WGS) entry which is preliminary data.</text>
</comment>
<dbReference type="SUPFAM" id="SSF57997">
    <property type="entry name" value="Tropomyosin"/>
    <property type="match status" value="1"/>
</dbReference>
<feature type="coiled-coil region" evidence="1">
    <location>
        <begin position="310"/>
        <end position="393"/>
    </location>
</feature>
<feature type="coiled-coil region" evidence="1">
    <location>
        <begin position="124"/>
        <end position="151"/>
    </location>
</feature>
<gene>
    <name evidence="5" type="ORF">BUALT_Bualt05G0137400</name>
</gene>
<feature type="transmembrane region" description="Helical" evidence="3">
    <location>
        <begin position="662"/>
        <end position="681"/>
    </location>
</feature>
<evidence type="ECO:0000259" key="4">
    <source>
        <dbReference type="Pfam" id="PF26581"/>
    </source>
</evidence>
<keyword evidence="6" id="KW-1185">Reference proteome</keyword>
<dbReference type="InterPro" id="IPR039976">
    <property type="entry name" value="WIT1/WIT2"/>
</dbReference>
<sequence length="693" mass="78972">MATNNELPYNSIDLEELQNALSEVDMTLAYSSEKLANLENLLVHILAEGETDIGAIDVETYDNISTELIEKAFTFDLLYAILILELREVDDLMGDLQVLIVDALHKISSCEHSRELLNVQVHKLHNSEELLKQSQERVLEMKIQLAKLQMTSFSYKQNEWKYDIVMGIKDELHLTSQEWKPQTQTVEQRRVLRMLEKSLARELELEKKLTEFKQNEEDLKLKIRLTEQVAVCMEEAAEVAWGRFLEADNTAEVLTGISKEMLVKLQIVHFNLRNSTTREEELSSKLRDCVNQLNSKEASIRKLNMTIEHLMTDNAEVTGLRGKVEKLEEKLNLTENQLKDANDLNQTSHKQIKEMEGEIESLRENLYAAEGRAGNAEEKVTHLTESNVELTDELDFLKGSNESNAKKVSLLEKQLRNMDIQLQHSRSFSESSQEQQSMLYTAIWDMETMIDELKQKVATAESKTESMEERCSMLSETNAELNKELDFQRSKVEFMETCLNQVSLEKKASATDISVKASLIMDTVMQLAMERERIHKQLISLTKENKLLRDKLVKEQKQASIVQQEKSCYDKEILSSGLDSAGYGPERTSALKANEISSESLQARASLSIESKFVTQVEKSPGNAPPDDNAIGSSTSANHSTNLVMKPEASERSVEAGNYRRTYLYIVILVIFVSIWAAHLFQENMDVLKPVES</sequence>
<evidence type="ECO:0000256" key="3">
    <source>
        <dbReference type="SAM" id="Phobius"/>
    </source>
</evidence>
<evidence type="ECO:0000256" key="2">
    <source>
        <dbReference type="SAM" id="MobiDB-lite"/>
    </source>
</evidence>
<dbReference type="Proteomes" id="UP000826271">
    <property type="component" value="Unassembled WGS sequence"/>
</dbReference>
<protein>
    <recommendedName>
        <fullName evidence="4">WIT1/2 N-terminal helical bundle domain-containing protein</fullName>
    </recommendedName>
</protein>
<keyword evidence="3" id="KW-0812">Transmembrane</keyword>
<dbReference type="PANTHER" id="PTHR35705:SF2">
    <property type="entry name" value="WPP DOMAIN-INTERACTING TAIL-ANCHORED PROTEIN 2"/>
    <property type="match status" value="1"/>
</dbReference>
<feature type="coiled-coil region" evidence="1">
    <location>
        <begin position="195"/>
        <end position="222"/>
    </location>
</feature>
<dbReference type="Pfam" id="PF26581">
    <property type="entry name" value="WIT1_2_N"/>
    <property type="match status" value="1"/>
</dbReference>
<keyword evidence="3" id="KW-1133">Transmembrane helix</keyword>
<feature type="compositionally biased region" description="Polar residues" evidence="2">
    <location>
        <begin position="631"/>
        <end position="643"/>
    </location>
</feature>
<evidence type="ECO:0000256" key="1">
    <source>
        <dbReference type="SAM" id="Coils"/>
    </source>
</evidence>
<evidence type="ECO:0000313" key="6">
    <source>
        <dbReference type="Proteomes" id="UP000826271"/>
    </source>
</evidence>
<dbReference type="InterPro" id="IPR058610">
    <property type="entry name" value="WIT1_2_N"/>
</dbReference>
<organism evidence="5 6">
    <name type="scientific">Buddleja alternifolia</name>
    <dbReference type="NCBI Taxonomy" id="168488"/>
    <lineage>
        <taxon>Eukaryota</taxon>
        <taxon>Viridiplantae</taxon>
        <taxon>Streptophyta</taxon>
        <taxon>Embryophyta</taxon>
        <taxon>Tracheophyta</taxon>
        <taxon>Spermatophyta</taxon>
        <taxon>Magnoliopsida</taxon>
        <taxon>eudicotyledons</taxon>
        <taxon>Gunneridae</taxon>
        <taxon>Pentapetalae</taxon>
        <taxon>asterids</taxon>
        <taxon>lamiids</taxon>
        <taxon>Lamiales</taxon>
        <taxon>Scrophulariaceae</taxon>
        <taxon>Buddlejeae</taxon>
        <taxon>Buddleja</taxon>
    </lineage>
</organism>
<evidence type="ECO:0000313" key="5">
    <source>
        <dbReference type="EMBL" id="KAG8382991.1"/>
    </source>
</evidence>
<dbReference type="AlphaFoldDB" id="A0AAV6XIZ4"/>
<feature type="region of interest" description="Disordered" evidence="2">
    <location>
        <begin position="617"/>
        <end position="651"/>
    </location>
</feature>
<feature type="coiled-coil region" evidence="1">
    <location>
        <begin position="443"/>
        <end position="484"/>
    </location>
</feature>
<dbReference type="EMBL" id="WHWC01000005">
    <property type="protein sequence ID" value="KAG8382991.1"/>
    <property type="molecule type" value="Genomic_DNA"/>
</dbReference>
<name>A0AAV6XIZ4_9LAMI</name>
<keyword evidence="1" id="KW-0175">Coiled coil</keyword>
<dbReference type="PANTHER" id="PTHR35705">
    <property type="entry name" value="WPP DOMAIN-INTERACTING TAIL-ANCHORED PROTEIN 1"/>
    <property type="match status" value="1"/>
</dbReference>
<keyword evidence="3" id="KW-0472">Membrane</keyword>
<feature type="coiled-coil region" evidence="1">
    <location>
        <begin position="538"/>
        <end position="565"/>
    </location>
</feature>
<proteinExistence type="predicted"/>
<dbReference type="Gene3D" id="1.10.287.1490">
    <property type="match status" value="1"/>
</dbReference>
<reference evidence="5" key="1">
    <citation type="submission" date="2019-10" db="EMBL/GenBank/DDBJ databases">
        <authorList>
            <person name="Zhang R."/>
            <person name="Pan Y."/>
            <person name="Wang J."/>
            <person name="Ma R."/>
            <person name="Yu S."/>
        </authorList>
    </citation>
    <scope>NUCLEOTIDE SEQUENCE</scope>
    <source>
        <strain evidence="5">LA-IB0</strain>
        <tissue evidence="5">Leaf</tissue>
    </source>
</reference>
<feature type="domain" description="WIT1/2 N-terminal helical bundle" evidence="4">
    <location>
        <begin position="15"/>
        <end position="153"/>
    </location>
</feature>
<accession>A0AAV6XIZ4</accession>